<gene>
    <name evidence="1" type="ORF">PILCRDRAFT_814288</name>
</gene>
<dbReference type="InParanoid" id="A0A0C3BPG9"/>
<organism evidence="1 2">
    <name type="scientific">Piloderma croceum (strain F 1598)</name>
    <dbReference type="NCBI Taxonomy" id="765440"/>
    <lineage>
        <taxon>Eukaryota</taxon>
        <taxon>Fungi</taxon>
        <taxon>Dikarya</taxon>
        <taxon>Basidiomycota</taxon>
        <taxon>Agaricomycotina</taxon>
        <taxon>Agaricomycetes</taxon>
        <taxon>Agaricomycetidae</taxon>
        <taxon>Atheliales</taxon>
        <taxon>Atheliaceae</taxon>
        <taxon>Piloderma</taxon>
    </lineage>
</organism>
<reference evidence="2" key="2">
    <citation type="submission" date="2015-01" db="EMBL/GenBank/DDBJ databases">
        <title>Evolutionary Origins and Diversification of the Mycorrhizal Mutualists.</title>
        <authorList>
            <consortium name="DOE Joint Genome Institute"/>
            <consortium name="Mycorrhizal Genomics Consortium"/>
            <person name="Kohler A."/>
            <person name="Kuo A."/>
            <person name="Nagy L.G."/>
            <person name="Floudas D."/>
            <person name="Copeland A."/>
            <person name="Barry K.W."/>
            <person name="Cichocki N."/>
            <person name="Veneault-Fourrey C."/>
            <person name="LaButti K."/>
            <person name="Lindquist E.A."/>
            <person name="Lipzen A."/>
            <person name="Lundell T."/>
            <person name="Morin E."/>
            <person name="Murat C."/>
            <person name="Riley R."/>
            <person name="Ohm R."/>
            <person name="Sun H."/>
            <person name="Tunlid A."/>
            <person name="Henrissat B."/>
            <person name="Grigoriev I.V."/>
            <person name="Hibbett D.S."/>
            <person name="Martin F."/>
        </authorList>
    </citation>
    <scope>NUCLEOTIDE SEQUENCE [LARGE SCALE GENOMIC DNA]</scope>
    <source>
        <strain evidence="2">F 1598</strain>
    </source>
</reference>
<evidence type="ECO:0000313" key="2">
    <source>
        <dbReference type="Proteomes" id="UP000054166"/>
    </source>
</evidence>
<name>A0A0C3BPG9_PILCF</name>
<dbReference type="EMBL" id="KN832977">
    <property type="protein sequence ID" value="KIM88388.1"/>
    <property type="molecule type" value="Genomic_DNA"/>
</dbReference>
<dbReference type="HOGENOM" id="CLU_2997225_0_0_1"/>
<proteinExistence type="predicted"/>
<sequence length="57" mass="6463">MLAATRNTDPTFIAAIEGENMDGRVRLRFVDYESDGTTLRRVFEVVPESISTEDQEL</sequence>
<protein>
    <submittedName>
        <fullName evidence="1">Uncharacterized protein</fullName>
    </submittedName>
</protein>
<evidence type="ECO:0000313" key="1">
    <source>
        <dbReference type="EMBL" id="KIM88388.1"/>
    </source>
</evidence>
<keyword evidence="2" id="KW-1185">Reference proteome</keyword>
<dbReference type="Proteomes" id="UP000054166">
    <property type="component" value="Unassembled WGS sequence"/>
</dbReference>
<reference evidence="1 2" key="1">
    <citation type="submission" date="2014-04" db="EMBL/GenBank/DDBJ databases">
        <authorList>
            <consortium name="DOE Joint Genome Institute"/>
            <person name="Kuo A."/>
            <person name="Tarkka M."/>
            <person name="Buscot F."/>
            <person name="Kohler A."/>
            <person name="Nagy L.G."/>
            <person name="Floudas D."/>
            <person name="Copeland A."/>
            <person name="Barry K.W."/>
            <person name="Cichocki N."/>
            <person name="Veneault-Fourrey C."/>
            <person name="LaButti K."/>
            <person name="Lindquist E.A."/>
            <person name="Lipzen A."/>
            <person name="Lundell T."/>
            <person name="Morin E."/>
            <person name="Murat C."/>
            <person name="Sun H."/>
            <person name="Tunlid A."/>
            <person name="Henrissat B."/>
            <person name="Grigoriev I.V."/>
            <person name="Hibbett D.S."/>
            <person name="Martin F."/>
            <person name="Nordberg H.P."/>
            <person name="Cantor M.N."/>
            <person name="Hua S.X."/>
        </authorList>
    </citation>
    <scope>NUCLEOTIDE SEQUENCE [LARGE SCALE GENOMIC DNA]</scope>
    <source>
        <strain evidence="1 2">F 1598</strain>
    </source>
</reference>
<dbReference type="AlphaFoldDB" id="A0A0C3BPG9"/>
<accession>A0A0C3BPG9</accession>